<name>A0A0G4H3G5_VITBC</name>
<dbReference type="EMBL" id="CDMY01000973">
    <property type="protein sequence ID" value="CEM38159.1"/>
    <property type="molecule type" value="Genomic_DNA"/>
</dbReference>
<dbReference type="AlphaFoldDB" id="A0A0G4H3G5"/>
<feature type="compositionally biased region" description="Basic and acidic residues" evidence="1">
    <location>
        <begin position="66"/>
        <end position="79"/>
    </location>
</feature>
<dbReference type="VEuPathDB" id="CryptoDB:Vbra_19520"/>
<evidence type="ECO:0000256" key="1">
    <source>
        <dbReference type="SAM" id="MobiDB-lite"/>
    </source>
</evidence>
<feature type="region of interest" description="Disordered" evidence="1">
    <location>
        <begin position="1"/>
        <end position="21"/>
    </location>
</feature>
<sequence>MTDTTDSLAPPRPPPFSSWARYSLNDVDSDDAEQMRSSALEFLTELRQRRQKENREDQDRWECVLERDGAHDDMDREGAADVEEVDAQPSSSMMDLDDSDTDVLSTALSTGRHLATTTATGLGGQNVRVMPDALIGRRKEGKRGREERMDVSSGGGQDRHKKADRARVSFDFDA</sequence>
<organism evidence="2 3">
    <name type="scientific">Vitrella brassicaformis (strain CCMP3155)</name>
    <dbReference type="NCBI Taxonomy" id="1169540"/>
    <lineage>
        <taxon>Eukaryota</taxon>
        <taxon>Sar</taxon>
        <taxon>Alveolata</taxon>
        <taxon>Colpodellida</taxon>
        <taxon>Vitrellaceae</taxon>
        <taxon>Vitrella</taxon>
    </lineage>
</organism>
<protein>
    <submittedName>
        <fullName evidence="2">Uncharacterized protein</fullName>
    </submittedName>
</protein>
<accession>A0A0G4H3G5</accession>
<dbReference type="Proteomes" id="UP000041254">
    <property type="component" value="Unassembled WGS sequence"/>
</dbReference>
<feature type="compositionally biased region" description="Basic and acidic residues" evidence="1">
    <location>
        <begin position="135"/>
        <end position="150"/>
    </location>
</feature>
<dbReference type="InParanoid" id="A0A0G4H3G5"/>
<feature type="region of interest" description="Disordered" evidence="1">
    <location>
        <begin position="130"/>
        <end position="174"/>
    </location>
</feature>
<feature type="compositionally biased region" description="Basic and acidic residues" evidence="1">
    <location>
        <begin position="165"/>
        <end position="174"/>
    </location>
</feature>
<feature type="region of interest" description="Disordered" evidence="1">
    <location>
        <begin position="66"/>
        <end position="102"/>
    </location>
</feature>
<proteinExistence type="predicted"/>
<gene>
    <name evidence="2" type="ORF">Vbra_19520</name>
</gene>
<evidence type="ECO:0000313" key="3">
    <source>
        <dbReference type="Proteomes" id="UP000041254"/>
    </source>
</evidence>
<reference evidence="2 3" key="1">
    <citation type="submission" date="2014-11" db="EMBL/GenBank/DDBJ databases">
        <authorList>
            <person name="Zhu J."/>
            <person name="Qi W."/>
            <person name="Song R."/>
        </authorList>
    </citation>
    <scope>NUCLEOTIDE SEQUENCE [LARGE SCALE GENOMIC DNA]</scope>
</reference>
<evidence type="ECO:0000313" key="2">
    <source>
        <dbReference type="EMBL" id="CEM38159.1"/>
    </source>
</evidence>
<keyword evidence="3" id="KW-1185">Reference proteome</keyword>